<accession>A0AAW6APK5</accession>
<dbReference type="EMBL" id="JAQLGM010000001">
    <property type="protein sequence ID" value="MDB1998760.1"/>
    <property type="molecule type" value="Genomic_DNA"/>
</dbReference>
<comment type="subcellular location">
    <subcellularLocation>
        <location evidence="1">Cell inner membrane</location>
        <topology evidence="1">Multi-pass membrane protein</topology>
    </subcellularLocation>
</comment>
<evidence type="ECO:0000256" key="7">
    <source>
        <dbReference type="ARBA" id="ARBA00023136"/>
    </source>
</evidence>
<evidence type="ECO:0000256" key="4">
    <source>
        <dbReference type="ARBA" id="ARBA00022519"/>
    </source>
</evidence>
<keyword evidence="6 9" id="KW-1133">Transmembrane helix</keyword>
<keyword evidence="2" id="KW-0813">Transport</keyword>
<proteinExistence type="inferred from homology"/>
<keyword evidence="4" id="KW-0997">Cell inner membrane</keyword>
<evidence type="ECO:0000256" key="8">
    <source>
        <dbReference type="ARBA" id="ARBA00038436"/>
    </source>
</evidence>
<feature type="domain" description="Tripartite ATP-independent periplasmic transporters DctQ component" evidence="10">
    <location>
        <begin position="26"/>
        <end position="158"/>
    </location>
</feature>
<evidence type="ECO:0000256" key="6">
    <source>
        <dbReference type="ARBA" id="ARBA00022989"/>
    </source>
</evidence>
<dbReference type="RefSeq" id="WP_003503895.1">
    <property type="nucleotide sequence ID" value="NZ_BAABZD010000005.1"/>
</dbReference>
<dbReference type="Pfam" id="PF04290">
    <property type="entry name" value="DctQ"/>
    <property type="match status" value="1"/>
</dbReference>
<dbReference type="AlphaFoldDB" id="A0AAW6APK5"/>
<name>A0AAW6APK5_CLOSY</name>
<feature type="transmembrane region" description="Helical" evidence="9">
    <location>
        <begin position="131"/>
        <end position="151"/>
    </location>
</feature>
<dbReference type="GO" id="GO:0005886">
    <property type="term" value="C:plasma membrane"/>
    <property type="evidence" value="ECO:0007669"/>
    <property type="project" value="UniProtKB-SubCell"/>
</dbReference>
<dbReference type="PANTHER" id="PTHR35011">
    <property type="entry name" value="2,3-DIKETO-L-GULONATE TRAP TRANSPORTER SMALL PERMEASE PROTEIN YIAM"/>
    <property type="match status" value="1"/>
</dbReference>
<dbReference type="Proteomes" id="UP001300871">
    <property type="component" value="Unassembled WGS sequence"/>
</dbReference>
<organism evidence="11 12">
    <name type="scientific">Clostridium symbiosum</name>
    <name type="common">Bacteroides symbiosus</name>
    <dbReference type="NCBI Taxonomy" id="1512"/>
    <lineage>
        <taxon>Bacteria</taxon>
        <taxon>Bacillati</taxon>
        <taxon>Bacillota</taxon>
        <taxon>Clostridia</taxon>
        <taxon>Lachnospirales</taxon>
        <taxon>Lachnospiraceae</taxon>
        <taxon>Otoolea</taxon>
    </lineage>
</organism>
<gene>
    <name evidence="11" type="ORF">PM006_00885</name>
</gene>
<keyword evidence="5 9" id="KW-0812">Transmembrane</keyword>
<evidence type="ECO:0000313" key="12">
    <source>
        <dbReference type="Proteomes" id="UP001300871"/>
    </source>
</evidence>
<evidence type="ECO:0000256" key="9">
    <source>
        <dbReference type="SAM" id="Phobius"/>
    </source>
</evidence>
<evidence type="ECO:0000256" key="3">
    <source>
        <dbReference type="ARBA" id="ARBA00022475"/>
    </source>
</evidence>
<keyword evidence="3" id="KW-1003">Cell membrane</keyword>
<evidence type="ECO:0000256" key="2">
    <source>
        <dbReference type="ARBA" id="ARBA00022448"/>
    </source>
</evidence>
<keyword evidence="7 9" id="KW-0472">Membrane</keyword>
<feature type="transmembrane region" description="Helical" evidence="9">
    <location>
        <begin position="12"/>
        <end position="40"/>
    </location>
</feature>
<dbReference type="InterPro" id="IPR007387">
    <property type="entry name" value="TRAP_DctQ"/>
</dbReference>
<feature type="transmembrane region" description="Helical" evidence="9">
    <location>
        <begin position="52"/>
        <end position="69"/>
    </location>
</feature>
<evidence type="ECO:0000313" key="11">
    <source>
        <dbReference type="EMBL" id="MDB1998760.1"/>
    </source>
</evidence>
<feature type="transmembrane region" description="Helical" evidence="9">
    <location>
        <begin position="90"/>
        <end position="111"/>
    </location>
</feature>
<sequence>MKFLKNLDRLVNFVIGNIAGILLIVMMIMVNVTIFSRWVFNINMHGYEELPTILFIVFVWLGVILVVRDDNMLKVDFFLNLCRTARAKEILHLISLIISTVICGMFTPLAFNLMMTHIKRGTVSPAVGFSMWWVYASVFIGAFGMTVYYMVNVCKSVRRLRAL</sequence>
<evidence type="ECO:0000259" key="10">
    <source>
        <dbReference type="Pfam" id="PF04290"/>
    </source>
</evidence>
<comment type="caution">
    <text evidence="11">The sequence shown here is derived from an EMBL/GenBank/DDBJ whole genome shotgun (WGS) entry which is preliminary data.</text>
</comment>
<dbReference type="GeneID" id="57968416"/>
<evidence type="ECO:0000256" key="5">
    <source>
        <dbReference type="ARBA" id="ARBA00022692"/>
    </source>
</evidence>
<dbReference type="InterPro" id="IPR055348">
    <property type="entry name" value="DctQ"/>
</dbReference>
<comment type="similarity">
    <text evidence="8">Belongs to the TRAP transporter small permease family.</text>
</comment>
<protein>
    <submittedName>
        <fullName evidence="11">TRAP transporter small permease subunit</fullName>
    </submittedName>
</protein>
<evidence type="ECO:0000256" key="1">
    <source>
        <dbReference type="ARBA" id="ARBA00004429"/>
    </source>
</evidence>
<reference evidence="11" key="1">
    <citation type="submission" date="2023-01" db="EMBL/GenBank/DDBJ databases">
        <title>Human gut microbiome strain richness.</title>
        <authorList>
            <person name="Chen-Liaw A."/>
        </authorList>
    </citation>
    <scope>NUCLEOTIDE SEQUENCE</scope>
    <source>
        <strain evidence="11">B1_m1001713B170214d0_201011</strain>
    </source>
</reference>